<dbReference type="Pfam" id="PF12697">
    <property type="entry name" value="Abhydrolase_6"/>
    <property type="match status" value="1"/>
</dbReference>
<dbReference type="InterPro" id="IPR000073">
    <property type="entry name" value="AB_hydrolase_1"/>
</dbReference>
<evidence type="ECO:0000259" key="1">
    <source>
        <dbReference type="Pfam" id="PF12697"/>
    </source>
</evidence>
<organism evidence="2 3">
    <name type="scientific">Pseudomonas nitroreducens</name>
    <dbReference type="NCBI Taxonomy" id="46680"/>
    <lineage>
        <taxon>Bacteria</taxon>
        <taxon>Pseudomonadati</taxon>
        <taxon>Pseudomonadota</taxon>
        <taxon>Gammaproteobacteria</taxon>
        <taxon>Pseudomonadales</taxon>
        <taxon>Pseudomonadaceae</taxon>
        <taxon>Pseudomonas</taxon>
    </lineage>
</organism>
<accession>A0A7W7KNV8</accession>
<protein>
    <submittedName>
        <fullName evidence="2">Pimeloyl-ACP methyl ester carboxylesterase</fullName>
    </submittedName>
</protein>
<proteinExistence type="predicted"/>
<dbReference type="Gene3D" id="3.40.50.1820">
    <property type="entry name" value="alpha/beta hydrolase"/>
    <property type="match status" value="1"/>
</dbReference>
<dbReference type="AlphaFoldDB" id="A0A7W7KNV8"/>
<dbReference type="Proteomes" id="UP000566995">
    <property type="component" value="Unassembled WGS sequence"/>
</dbReference>
<gene>
    <name evidence="2" type="ORF">HNP46_005182</name>
</gene>
<reference evidence="2 3" key="1">
    <citation type="submission" date="2020-08" db="EMBL/GenBank/DDBJ databases">
        <title>Functional genomics of gut bacteria from endangered species of beetles.</title>
        <authorList>
            <person name="Carlos-Shanley C."/>
        </authorList>
    </citation>
    <scope>NUCLEOTIDE SEQUENCE [LARGE SCALE GENOMIC DNA]</scope>
    <source>
        <strain evidence="2 3">S00179</strain>
    </source>
</reference>
<dbReference type="SUPFAM" id="SSF53474">
    <property type="entry name" value="alpha/beta-Hydrolases"/>
    <property type="match status" value="1"/>
</dbReference>
<evidence type="ECO:0000313" key="2">
    <source>
        <dbReference type="EMBL" id="MBB4866277.1"/>
    </source>
</evidence>
<dbReference type="InterPro" id="IPR029058">
    <property type="entry name" value="AB_hydrolase_fold"/>
</dbReference>
<dbReference type="EMBL" id="JACHLI010000026">
    <property type="protein sequence ID" value="MBB4866277.1"/>
    <property type="molecule type" value="Genomic_DNA"/>
</dbReference>
<comment type="caution">
    <text evidence="2">The sequence shown here is derived from an EMBL/GenBank/DDBJ whole genome shotgun (WGS) entry which is preliminary data.</text>
</comment>
<dbReference type="RefSeq" id="WP_184594611.1">
    <property type="nucleotide sequence ID" value="NZ_JACHLI010000026.1"/>
</dbReference>
<name>A0A7W7KNV8_PSENT</name>
<feature type="domain" description="AB hydrolase-1" evidence="1">
    <location>
        <begin position="32"/>
        <end position="158"/>
    </location>
</feature>
<sequence>MSPAVTLRVPFEGRELHADTLTGTSPLHLFGIHGGGASNRSVWDGLRQSLWQRGVGSTALDCVGHGDTGGVFAESSLQRRSQQARSVIERAGVRPTALAGISMGAYNALRLSEALEVQALILIVPGIYTPEALEVPFGPDFSAIIRRPRSWLDSDAWAILQRFRGRLLVVAGEQDAVIPLEIPERLHAAAIHAQSRELLVVPGAGHSGLLPLLLDNPQWHAALLNCVGLEGDGLPD</sequence>
<evidence type="ECO:0000313" key="3">
    <source>
        <dbReference type="Proteomes" id="UP000566995"/>
    </source>
</evidence>